<evidence type="ECO:0000256" key="22">
    <source>
        <dbReference type="HAMAP-Rule" id="MF_00047"/>
    </source>
</evidence>
<comment type="caution">
    <text evidence="28">The sequence shown here is derived from an EMBL/GenBank/DDBJ whole genome shotgun (WGS) entry which is preliminary data.</text>
</comment>
<evidence type="ECO:0000256" key="20">
    <source>
        <dbReference type="ARBA" id="ARBA00076288"/>
    </source>
</evidence>
<keyword evidence="15 25" id="KW-0464">Manganese</keyword>
<dbReference type="FunFam" id="3.30.470.20:FF:000008">
    <property type="entry name" value="D-alanine--D-alanine ligase"/>
    <property type="match status" value="1"/>
</dbReference>
<evidence type="ECO:0000256" key="7">
    <source>
        <dbReference type="ARBA" id="ARBA00022490"/>
    </source>
</evidence>
<dbReference type="Proteomes" id="UP000075424">
    <property type="component" value="Unassembled WGS sequence"/>
</dbReference>
<dbReference type="PROSITE" id="PS00844">
    <property type="entry name" value="DALA_DALA_LIGASE_2"/>
    <property type="match status" value="1"/>
</dbReference>
<evidence type="ECO:0000313" key="28">
    <source>
        <dbReference type="EMBL" id="KYD22201.1"/>
    </source>
</evidence>
<dbReference type="GO" id="GO:0005829">
    <property type="term" value="C:cytosol"/>
    <property type="evidence" value="ECO:0007669"/>
    <property type="project" value="TreeGrafter"/>
</dbReference>
<dbReference type="PROSITE" id="PS00843">
    <property type="entry name" value="DALA_DALA_LIGASE_1"/>
    <property type="match status" value="1"/>
</dbReference>
<feature type="binding site" evidence="25">
    <location>
        <position position="322"/>
    </location>
    <ligand>
        <name>Mg(2+)</name>
        <dbReference type="ChEBI" id="CHEBI:18420"/>
        <label>1</label>
    </ligand>
</feature>
<dbReference type="InterPro" id="IPR000291">
    <property type="entry name" value="D-Ala_lig_Van_CS"/>
</dbReference>
<evidence type="ECO:0000259" key="27">
    <source>
        <dbReference type="PROSITE" id="PS50975"/>
    </source>
</evidence>
<keyword evidence="8 22" id="KW-0436">Ligase</keyword>
<evidence type="ECO:0000256" key="15">
    <source>
        <dbReference type="ARBA" id="ARBA00023211"/>
    </source>
</evidence>
<dbReference type="UniPathway" id="UPA00219"/>
<evidence type="ECO:0000256" key="4">
    <source>
        <dbReference type="ARBA" id="ARBA00004752"/>
    </source>
</evidence>
<dbReference type="HAMAP" id="MF_00047">
    <property type="entry name" value="Dala_Dala_lig"/>
    <property type="match status" value="1"/>
</dbReference>
<feature type="active site" evidence="23">
    <location>
        <position position="24"/>
    </location>
</feature>
<evidence type="ECO:0000256" key="17">
    <source>
        <dbReference type="ARBA" id="ARBA00047614"/>
    </source>
</evidence>
<dbReference type="InterPro" id="IPR016185">
    <property type="entry name" value="PreATP-grasp_dom_sf"/>
</dbReference>
<feature type="binding site" evidence="24">
    <location>
        <position position="146"/>
    </location>
    <ligand>
        <name>ATP</name>
        <dbReference type="ChEBI" id="CHEBI:30616"/>
    </ligand>
</feature>
<evidence type="ECO:0000256" key="1">
    <source>
        <dbReference type="ARBA" id="ARBA00001936"/>
    </source>
</evidence>
<sequence>MAKERGGTKMKTRVGVLYGGKSPEHQVSLSTAMAVMNAIDPHKFDVIPIYITPQGQWIKGKRLTGPVKEVKQLQFTSTATAMIPVSLNQVPASESSSADSEETIDVIFPLLHGPNGEDGTVQGLLEMLNLPYVGNGVLASAVGMDKVIMKNLFAQAGLRQAKYVAVTKYDWQKSGEAVYDRIEQELGYPCFVKPANAGSSVGISKCKQRGDLHKAFAEAFKYDRKIIIEEAIVGREIEIGVIGNDEPICSVVGEIVPKKEFYDYDAKYEDGQTELIIPAKVTPEQYETIKEMALAAFKALDLSGLVRADFFLAEDGTVYINEINTMPGFTPYSMFPLLWQHSGVPYPELIERLIALALERHQEKQTITYTFEK</sequence>
<comment type="catalytic activity">
    <reaction evidence="17 22">
        <text>2 D-alanine + ATP = D-alanyl-D-alanine + ADP + phosphate + H(+)</text>
        <dbReference type="Rhea" id="RHEA:11224"/>
        <dbReference type="ChEBI" id="CHEBI:15378"/>
        <dbReference type="ChEBI" id="CHEBI:30616"/>
        <dbReference type="ChEBI" id="CHEBI:43474"/>
        <dbReference type="ChEBI" id="CHEBI:57416"/>
        <dbReference type="ChEBI" id="CHEBI:57822"/>
        <dbReference type="ChEBI" id="CHEBI:456216"/>
        <dbReference type="EC" id="6.3.2.4"/>
    </reaction>
</comment>
<protein>
    <recommendedName>
        <fullName evidence="19 22">D-alanine--D-alanine ligase</fullName>
        <ecNumber evidence="6 22">6.3.2.4</ecNumber>
    </recommendedName>
    <alternativeName>
        <fullName evidence="21 22">D-Ala-D-Ala ligase</fullName>
    </alternativeName>
    <alternativeName>
        <fullName evidence="20 22">D-alanylalanine synthetase</fullName>
    </alternativeName>
</protein>
<evidence type="ECO:0000256" key="18">
    <source>
        <dbReference type="ARBA" id="ARBA00060592"/>
    </source>
</evidence>
<dbReference type="SUPFAM" id="SSF52440">
    <property type="entry name" value="PreATP-grasp domain"/>
    <property type="match status" value="1"/>
</dbReference>
<dbReference type="GO" id="GO:0008360">
    <property type="term" value="P:regulation of cell shape"/>
    <property type="evidence" value="ECO:0007669"/>
    <property type="project" value="UniProtKB-KW"/>
</dbReference>
<evidence type="ECO:0000256" key="6">
    <source>
        <dbReference type="ARBA" id="ARBA00012216"/>
    </source>
</evidence>
<comment type="cofactor">
    <cofactor evidence="25">
        <name>Mg(2+)</name>
        <dbReference type="ChEBI" id="CHEBI:18420"/>
    </cofactor>
    <cofactor evidence="25">
        <name>Mn(2+)</name>
        <dbReference type="ChEBI" id="CHEBI:29035"/>
    </cofactor>
    <text evidence="25">Binds 2 magnesium or manganese ions per subunit.</text>
</comment>
<evidence type="ECO:0000256" key="11">
    <source>
        <dbReference type="ARBA" id="ARBA00022840"/>
    </source>
</evidence>
<feature type="binding site" evidence="24">
    <location>
        <begin position="191"/>
        <end position="193"/>
    </location>
    <ligand>
        <name>ATP</name>
        <dbReference type="ChEBI" id="CHEBI:30616"/>
    </ligand>
</feature>
<feature type="active site" evidence="23">
    <location>
        <position position="333"/>
    </location>
</feature>
<comment type="pathway">
    <text evidence="4 22">Cell wall biogenesis; peptidoglycan biosynthesis.</text>
</comment>
<dbReference type="InterPro" id="IPR011095">
    <property type="entry name" value="Dala_Dala_lig_C"/>
</dbReference>
<comment type="similarity">
    <text evidence="5 22">Belongs to the D-alanine--D-alanine ligase family.</text>
</comment>
<dbReference type="InterPro" id="IPR005905">
    <property type="entry name" value="D_ala_D_ala"/>
</dbReference>
<dbReference type="InterPro" id="IPR013815">
    <property type="entry name" value="ATP_grasp_subdomain_1"/>
</dbReference>
<evidence type="ECO:0000256" key="24">
    <source>
        <dbReference type="PIRSR" id="PIRSR039102-2"/>
    </source>
</evidence>
<dbReference type="EMBL" id="LQYV01000127">
    <property type="protein sequence ID" value="KYD22201.1"/>
    <property type="molecule type" value="Genomic_DNA"/>
</dbReference>
<feature type="binding site" evidence="25">
    <location>
        <position position="309"/>
    </location>
    <ligand>
        <name>Mg(2+)</name>
        <dbReference type="ChEBI" id="CHEBI:18420"/>
        <label>1</label>
    </ligand>
</feature>
<feature type="binding site" evidence="24">
    <location>
        <begin position="321"/>
        <end position="322"/>
    </location>
    <ligand>
        <name>ATP</name>
        <dbReference type="ChEBI" id="CHEBI:30616"/>
    </ligand>
</feature>
<dbReference type="SUPFAM" id="SSF56059">
    <property type="entry name" value="Glutathione synthetase ATP-binding domain-like"/>
    <property type="match status" value="1"/>
</dbReference>
<dbReference type="PANTHER" id="PTHR23132:SF25">
    <property type="entry name" value="D-ALANINE--D-ALANINE LIGASE A"/>
    <property type="match status" value="1"/>
</dbReference>
<evidence type="ECO:0000256" key="10">
    <source>
        <dbReference type="ARBA" id="ARBA00022741"/>
    </source>
</evidence>
<dbReference type="EC" id="6.3.2.4" evidence="6 22"/>
<evidence type="ECO:0000256" key="5">
    <source>
        <dbReference type="ARBA" id="ARBA00010871"/>
    </source>
</evidence>
<dbReference type="GO" id="GO:0009252">
    <property type="term" value="P:peptidoglycan biosynthetic process"/>
    <property type="evidence" value="ECO:0007669"/>
    <property type="project" value="UniProtKB-UniRule"/>
</dbReference>
<organism evidence="28 29">
    <name type="scientific">Geobacillus stearothermophilus</name>
    <name type="common">Bacillus stearothermophilus</name>
    <dbReference type="NCBI Taxonomy" id="1422"/>
    <lineage>
        <taxon>Bacteria</taxon>
        <taxon>Bacillati</taxon>
        <taxon>Bacillota</taxon>
        <taxon>Bacilli</taxon>
        <taxon>Bacillales</taxon>
        <taxon>Anoxybacillaceae</taxon>
        <taxon>Geobacillus</taxon>
    </lineage>
</organism>
<evidence type="ECO:0000256" key="3">
    <source>
        <dbReference type="ARBA" id="ARBA00004496"/>
    </source>
</evidence>
<feature type="binding site" evidence="24">
    <location>
        <begin position="199"/>
        <end position="200"/>
    </location>
    <ligand>
        <name>ATP</name>
        <dbReference type="ChEBI" id="CHEBI:30616"/>
    </ligand>
</feature>
<feature type="active site" evidence="23">
    <location>
        <position position="199"/>
    </location>
</feature>
<evidence type="ECO:0000256" key="23">
    <source>
        <dbReference type="PIRSR" id="PIRSR039102-1"/>
    </source>
</evidence>
<keyword evidence="14 22" id="KW-0573">Peptidoglycan synthesis</keyword>
<evidence type="ECO:0000256" key="21">
    <source>
        <dbReference type="ARBA" id="ARBA00077154"/>
    </source>
</evidence>
<dbReference type="NCBIfam" id="TIGR01205">
    <property type="entry name" value="D_ala_D_alaTIGR"/>
    <property type="match status" value="1"/>
</dbReference>
<keyword evidence="10 24" id="KW-0547">Nucleotide-binding</keyword>
<reference evidence="28 29" key="1">
    <citation type="submission" date="2016-01" db="EMBL/GenBank/DDBJ databases">
        <title>Draft Genome Sequences of Seven Thermophilic Sporeformers Isolated from Foods.</title>
        <authorList>
            <person name="Berendsen E.M."/>
            <person name="Wells-Bennik M.H."/>
            <person name="Krawcyk A.O."/>
            <person name="De Jong A."/>
            <person name="Holsappel S."/>
            <person name="Eijlander R.T."/>
            <person name="Kuipers O.P."/>
        </authorList>
    </citation>
    <scope>NUCLEOTIDE SEQUENCE [LARGE SCALE GENOMIC DNA]</scope>
    <source>
        <strain evidence="28 29">B4109</strain>
    </source>
</reference>
<keyword evidence="9 25" id="KW-0479">Metal-binding</keyword>
<dbReference type="InterPro" id="IPR011127">
    <property type="entry name" value="Dala_Dala_lig_N"/>
</dbReference>
<dbReference type="GO" id="GO:0008716">
    <property type="term" value="F:D-alanine-D-alanine ligase activity"/>
    <property type="evidence" value="ECO:0007669"/>
    <property type="project" value="UniProtKB-UniRule"/>
</dbReference>
<dbReference type="GO" id="GO:0071555">
    <property type="term" value="P:cell wall organization"/>
    <property type="evidence" value="ECO:0007669"/>
    <property type="project" value="UniProtKB-KW"/>
</dbReference>
<dbReference type="PANTHER" id="PTHR23132">
    <property type="entry name" value="D-ALANINE--D-ALANINE LIGASE"/>
    <property type="match status" value="1"/>
</dbReference>
<feature type="domain" description="ATP-grasp" evidence="27">
    <location>
        <begin position="150"/>
        <end position="355"/>
    </location>
</feature>
<feature type="binding site" evidence="24">
    <location>
        <begin position="229"/>
        <end position="236"/>
    </location>
    <ligand>
        <name>ATP</name>
        <dbReference type="ChEBI" id="CHEBI:30616"/>
    </ligand>
</feature>
<evidence type="ECO:0000256" key="14">
    <source>
        <dbReference type="ARBA" id="ARBA00022984"/>
    </source>
</evidence>
<proteinExistence type="inferred from homology"/>
<evidence type="ECO:0000256" key="25">
    <source>
        <dbReference type="PIRSR" id="PIRSR039102-3"/>
    </source>
</evidence>
<dbReference type="PROSITE" id="PS50975">
    <property type="entry name" value="ATP_GRASP"/>
    <property type="match status" value="1"/>
</dbReference>
<evidence type="ECO:0000256" key="8">
    <source>
        <dbReference type="ARBA" id="ARBA00022598"/>
    </source>
</evidence>
<keyword evidence="11 26" id="KW-0067">ATP-binding</keyword>
<dbReference type="InterPro" id="IPR011761">
    <property type="entry name" value="ATP-grasp"/>
</dbReference>
<evidence type="ECO:0000256" key="12">
    <source>
        <dbReference type="ARBA" id="ARBA00022842"/>
    </source>
</evidence>
<evidence type="ECO:0000256" key="9">
    <source>
        <dbReference type="ARBA" id="ARBA00022723"/>
    </source>
</evidence>
<comment type="cofactor">
    <cofactor evidence="1">
        <name>Mn(2+)</name>
        <dbReference type="ChEBI" id="CHEBI:29035"/>
    </cofactor>
</comment>
<evidence type="ECO:0000256" key="26">
    <source>
        <dbReference type="PROSITE-ProRule" id="PRU00409"/>
    </source>
</evidence>
<dbReference type="GO" id="GO:0005524">
    <property type="term" value="F:ATP binding"/>
    <property type="evidence" value="ECO:0007669"/>
    <property type="project" value="UniProtKB-UniRule"/>
</dbReference>
<keyword evidence="12 25" id="KW-0460">Magnesium</keyword>
<gene>
    <name evidence="22" type="primary">ddl</name>
    <name evidence="28" type="ORF">B4109_0216</name>
</gene>
<dbReference type="PATRIC" id="fig|1422.18.peg.1242"/>
<evidence type="ECO:0000256" key="16">
    <source>
        <dbReference type="ARBA" id="ARBA00023316"/>
    </source>
</evidence>
<dbReference type="Gene3D" id="3.40.50.20">
    <property type="match status" value="1"/>
</dbReference>
<accession>A0A150MCP2</accession>
<evidence type="ECO:0000256" key="19">
    <source>
        <dbReference type="ARBA" id="ARBA00068427"/>
    </source>
</evidence>
<feature type="binding site" evidence="25">
    <location>
        <position position="322"/>
    </location>
    <ligand>
        <name>Mg(2+)</name>
        <dbReference type="ChEBI" id="CHEBI:18420"/>
        <label>2</label>
    </ligand>
</feature>
<dbReference type="Pfam" id="PF01820">
    <property type="entry name" value="Dala_Dala_lig_N"/>
    <property type="match status" value="1"/>
</dbReference>
<dbReference type="Gene3D" id="3.30.1490.20">
    <property type="entry name" value="ATP-grasp fold, A domain"/>
    <property type="match status" value="1"/>
</dbReference>
<dbReference type="NCBIfam" id="NF002528">
    <property type="entry name" value="PRK01966.1-4"/>
    <property type="match status" value="1"/>
</dbReference>
<dbReference type="Pfam" id="PF07478">
    <property type="entry name" value="Dala_Dala_lig_C"/>
    <property type="match status" value="1"/>
</dbReference>
<keyword evidence="7 22" id="KW-0963">Cytoplasm</keyword>
<dbReference type="AlphaFoldDB" id="A0A150MCP2"/>
<comment type="pathway">
    <text evidence="18">Glycan biosynthesis.</text>
</comment>
<evidence type="ECO:0000313" key="29">
    <source>
        <dbReference type="Proteomes" id="UP000075424"/>
    </source>
</evidence>
<evidence type="ECO:0000256" key="13">
    <source>
        <dbReference type="ARBA" id="ARBA00022960"/>
    </source>
</evidence>
<comment type="subcellular location">
    <subcellularLocation>
        <location evidence="3 22">Cytoplasm</location>
    </subcellularLocation>
</comment>
<keyword evidence="16 22" id="KW-0961">Cell wall biogenesis/degradation</keyword>
<dbReference type="NCBIfam" id="NF002378">
    <property type="entry name" value="PRK01372.1"/>
    <property type="match status" value="1"/>
</dbReference>
<dbReference type="NCBIfam" id="NF002526">
    <property type="entry name" value="PRK01966.1-2"/>
    <property type="match status" value="1"/>
</dbReference>
<dbReference type="FunFam" id="3.30.1490.20:FF:000007">
    <property type="entry name" value="D-alanine--D-alanine ligase"/>
    <property type="match status" value="1"/>
</dbReference>
<dbReference type="GO" id="GO:0046872">
    <property type="term" value="F:metal ion binding"/>
    <property type="evidence" value="ECO:0007669"/>
    <property type="project" value="UniProtKB-KW"/>
</dbReference>
<comment type="function">
    <text evidence="2 22">Cell wall formation.</text>
</comment>
<feature type="binding site" evidence="25">
    <location>
        <position position="324"/>
    </location>
    <ligand>
        <name>Mg(2+)</name>
        <dbReference type="ChEBI" id="CHEBI:18420"/>
        <label>2</label>
    </ligand>
</feature>
<keyword evidence="13 22" id="KW-0133">Cell shape</keyword>
<name>A0A150MCP2_GEOSE</name>
<dbReference type="Gene3D" id="3.30.470.20">
    <property type="entry name" value="ATP-grasp fold, B domain"/>
    <property type="match status" value="1"/>
</dbReference>
<dbReference type="PIRSF" id="PIRSF039102">
    <property type="entry name" value="Ddl/VanB"/>
    <property type="match status" value="1"/>
</dbReference>
<evidence type="ECO:0000256" key="2">
    <source>
        <dbReference type="ARBA" id="ARBA00003921"/>
    </source>
</evidence>